<evidence type="ECO:0000313" key="2">
    <source>
        <dbReference type="Proteomes" id="UP001162131"/>
    </source>
</evidence>
<gene>
    <name evidence="1" type="ORF">BSTOLATCC_MIC43256</name>
</gene>
<reference evidence="1" key="1">
    <citation type="submission" date="2021-09" db="EMBL/GenBank/DDBJ databases">
        <authorList>
            <consortium name="AG Swart"/>
            <person name="Singh M."/>
            <person name="Singh A."/>
            <person name="Seah K."/>
            <person name="Emmerich C."/>
        </authorList>
    </citation>
    <scope>NUCLEOTIDE SEQUENCE</scope>
    <source>
        <strain evidence="1">ATCC30299</strain>
    </source>
</reference>
<dbReference type="Proteomes" id="UP001162131">
    <property type="component" value="Unassembled WGS sequence"/>
</dbReference>
<comment type="caution">
    <text evidence="1">The sequence shown here is derived from an EMBL/GenBank/DDBJ whole genome shotgun (WGS) entry which is preliminary data.</text>
</comment>
<keyword evidence="2" id="KW-1185">Reference proteome</keyword>
<dbReference type="EMBL" id="CAJZBQ010000043">
    <property type="protein sequence ID" value="CAG9327216.1"/>
    <property type="molecule type" value="Genomic_DNA"/>
</dbReference>
<organism evidence="1 2">
    <name type="scientific">Blepharisma stoltei</name>
    <dbReference type="NCBI Taxonomy" id="1481888"/>
    <lineage>
        <taxon>Eukaryota</taxon>
        <taxon>Sar</taxon>
        <taxon>Alveolata</taxon>
        <taxon>Ciliophora</taxon>
        <taxon>Postciliodesmatophora</taxon>
        <taxon>Heterotrichea</taxon>
        <taxon>Heterotrichida</taxon>
        <taxon>Blepharismidae</taxon>
        <taxon>Blepharisma</taxon>
    </lineage>
</organism>
<name>A0AAU9JNQ9_9CILI</name>
<accession>A0AAU9JNQ9</accession>
<proteinExistence type="predicted"/>
<dbReference type="AlphaFoldDB" id="A0AAU9JNQ9"/>
<sequence length="117" mass="13980">MSKNLELTYLQRQFPNKMNPDPWNPDKMINCSVLVERYFDCVDNLNARNIKSLKNACPQMKRFATLCYKLEPKYFLDSVGKEIDEETYLNLYISKQLGYETKKRSIWKSKEHSKEKD</sequence>
<evidence type="ECO:0000313" key="1">
    <source>
        <dbReference type="EMBL" id="CAG9327216.1"/>
    </source>
</evidence>
<protein>
    <submittedName>
        <fullName evidence="1">Uncharacterized protein</fullName>
    </submittedName>
</protein>